<accession>A0A832D0R5</accession>
<evidence type="ECO:0000256" key="2">
    <source>
        <dbReference type="ARBA" id="ARBA00006472"/>
    </source>
</evidence>
<dbReference type="AlphaFoldDB" id="A0A832D0R5"/>
<dbReference type="Pfam" id="PF01329">
    <property type="entry name" value="Pterin_4a"/>
    <property type="match status" value="1"/>
</dbReference>
<dbReference type="InterPro" id="IPR036428">
    <property type="entry name" value="PCD_sf"/>
</dbReference>
<proteinExistence type="inferred from homology"/>
<gene>
    <name evidence="5" type="ORF">ENS56_05555</name>
</gene>
<dbReference type="NCBIfam" id="NF002017">
    <property type="entry name" value="PRK00823.1-2"/>
    <property type="match status" value="1"/>
</dbReference>
<keyword evidence="3 4" id="KW-0456">Lyase</keyword>
<evidence type="ECO:0000256" key="3">
    <source>
        <dbReference type="ARBA" id="ARBA00023239"/>
    </source>
</evidence>
<dbReference type="CDD" id="cd00488">
    <property type="entry name" value="PCD_DCoH"/>
    <property type="match status" value="1"/>
</dbReference>
<dbReference type="HAMAP" id="MF_00434">
    <property type="entry name" value="Pterin_4_alpha"/>
    <property type="match status" value="1"/>
</dbReference>
<comment type="similarity">
    <text evidence="2 4">Belongs to the pterin-4-alpha-carbinolamine dehydratase family.</text>
</comment>
<evidence type="ECO:0000256" key="4">
    <source>
        <dbReference type="HAMAP-Rule" id="MF_00434"/>
    </source>
</evidence>
<evidence type="ECO:0000313" key="5">
    <source>
        <dbReference type="EMBL" id="HGT47478.1"/>
    </source>
</evidence>
<protein>
    <recommendedName>
        <fullName evidence="4">Putative pterin-4-alpha-carbinolamine dehydratase</fullName>
        <shortName evidence="4">PHS</shortName>
        <ecNumber evidence="4">4.2.1.96</ecNumber>
    </recommendedName>
    <alternativeName>
        <fullName evidence="4">4-alpha-hydroxy-tetrahydropterin dehydratase</fullName>
    </alternativeName>
    <alternativeName>
        <fullName evidence="4">Pterin carbinolamine dehydratase</fullName>
        <shortName evidence="4">PCD</shortName>
    </alternativeName>
</protein>
<dbReference type="GO" id="GO:0006729">
    <property type="term" value="P:tetrahydrobiopterin biosynthetic process"/>
    <property type="evidence" value="ECO:0007669"/>
    <property type="project" value="InterPro"/>
</dbReference>
<sequence>MTALTNQQILEQLKLLNNWIYVNNSISKEFIFKDFIGAISFVNSVALEAEKMDHHPDILIYGWNKVKINISTHSAGGVTEKDFQLAQKIEERIK</sequence>
<dbReference type="GO" id="GO:0008124">
    <property type="term" value="F:4-alpha-hydroxytetrahydrobiopterin dehydratase activity"/>
    <property type="evidence" value="ECO:0007669"/>
    <property type="project" value="UniProtKB-UniRule"/>
</dbReference>
<comment type="caution">
    <text evidence="5">The sequence shown here is derived from an EMBL/GenBank/DDBJ whole genome shotgun (WGS) entry which is preliminary data.</text>
</comment>
<dbReference type="PANTHER" id="PTHR12599">
    <property type="entry name" value="PTERIN-4-ALPHA-CARBINOLAMINE DEHYDRATASE"/>
    <property type="match status" value="1"/>
</dbReference>
<dbReference type="SUPFAM" id="SSF55248">
    <property type="entry name" value="PCD-like"/>
    <property type="match status" value="1"/>
</dbReference>
<organism evidence="5">
    <name type="scientific">Ignavibacterium album</name>
    <dbReference type="NCBI Taxonomy" id="591197"/>
    <lineage>
        <taxon>Bacteria</taxon>
        <taxon>Pseudomonadati</taxon>
        <taxon>Ignavibacteriota</taxon>
        <taxon>Ignavibacteria</taxon>
        <taxon>Ignavibacteriales</taxon>
        <taxon>Ignavibacteriaceae</taxon>
        <taxon>Ignavibacterium</taxon>
    </lineage>
</organism>
<dbReference type="PANTHER" id="PTHR12599:SF0">
    <property type="entry name" value="PTERIN-4-ALPHA-CARBINOLAMINE DEHYDRATASE"/>
    <property type="match status" value="1"/>
</dbReference>
<dbReference type="EMBL" id="DSVI01000007">
    <property type="protein sequence ID" value="HGT47478.1"/>
    <property type="molecule type" value="Genomic_DNA"/>
</dbReference>
<name>A0A832D0R5_9BACT</name>
<comment type="catalytic activity">
    <reaction evidence="1 4">
        <text>(4aS,6R)-4a-hydroxy-L-erythro-5,6,7,8-tetrahydrobiopterin = (6R)-L-erythro-6,7-dihydrobiopterin + H2O</text>
        <dbReference type="Rhea" id="RHEA:11920"/>
        <dbReference type="ChEBI" id="CHEBI:15377"/>
        <dbReference type="ChEBI" id="CHEBI:15642"/>
        <dbReference type="ChEBI" id="CHEBI:43120"/>
        <dbReference type="EC" id="4.2.1.96"/>
    </reaction>
</comment>
<reference evidence="5" key="1">
    <citation type="journal article" date="2020" name="mSystems">
        <title>Genome- and Community-Level Interaction Insights into Carbon Utilization and Element Cycling Functions of Hydrothermarchaeota in Hydrothermal Sediment.</title>
        <authorList>
            <person name="Zhou Z."/>
            <person name="Liu Y."/>
            <person name="Xu W."/>
            <person name="Pan J."/>
            <person name="Luo Z.H."/>
            <person name="Li M."/>
        </authorList>
    </citation>
    <scope>NUCLEOTIDE SEQUENCE [LARGE SCALE GENOMIC DNA]</scope>
    <source>
        <strain evidence="5">SpSt-500</strain>
    </source>
</reference>
<dbReference type="EC" id="4.2.1.96" evidence="4"/>
<dbReference type="Gene3D" id="3.30.1360.20">
    <property type="entry name" value="Transcriptional coactivator/pterin dehydratase"/>
    <property type="match status" value="1"/>
</dbReference>
<evidence type="ECO:0000256" key="1">
    <source>
        <dbReference type="ARBA" id="ARBA00001554"/>
    </source>
</evidence>
<dbReference type="InterPro" id="IPR001533">
    <property type="entry name" value="Pterin_deHydtase"/>
</dbReference>